<evidence type="ECO:0000256" key="3">
    <source>
        <dbReference type="ARBA" id="ARBA00022729"/>
    </source>
</evidence>
<gene>
    <name evidence="6" type="ORF">D3Z33_04195</name>
</gene>
<dbReference type="GO" id="GO:0030001">
    <property type="term" value="P:metal ion transport"/>
    <property type="evidence" value="ECO:0007669"/>
    <property type="project" value="InterPro"/>
</dbReference>
<dbReference type="InterPro" id="IPR050492">
    <property type="entry name" value="Bact_metal-bind_prot9"/>
</dbReference>
<evidence type="ECO:0000313" key="7">
    <source>
        <dbReference type="Proteomes" id="UP000467132"/>
    </source>
</evidence>
<reference evidence="6 7" key="1">
    <citation type="submission" date="2018-08" db="EMBL/GenBank/DDBJ databases">
        <title>Murine metabolic-syndrome-specific gut microbial biobank.</title>
        <authorList>
            <person name="Liu C."/>
        </authorList>
    </citation>
    <scope>NUCLEOTIDE SEQUENCE [LARGE SCALE GENOMIC DNA]</scope>
    <source>
        <strain evidence="6 7">583</strain>
    </source>
</reference>
<dbReference type="AlphaFoldDB" id="A0A845QVF9"/>
<comment type="caution">
    <text evidence="6">The sequence shown here is derived from an EMBL/GenBank/DDBJ whole genome shotgun (WGS) entry which is preliminary data.</text>
</comment>
<dbReference type="Proteomes" id="UP000467132">
    <property type="component" value="Unassembled WGS sequence"/>
</dbReference>
<dbReference type="PANTHER" id="PTHR42953">
    <property type="entry name" value="HIGH-AFFINITY ZINC UPTAKE SYSTEM PROTEIN ZNUA-RELATED"/>
    <property type="match status" value="1"/>
</dbReference>
<dbReference type="OrthoDB" id="9810636at2"/>
<evidence type="ECO:0000256" key="1">
    <source>
        <dbReference type="ARBA" id="ARBA00011028"/>
    </source>
</evidence>
<sequence length="303" mass="34408">MKKIFIVLTILLVVLTGCTDNNNEAQKSDKLTVAAGIPPIKGFINSIAKEKIEVVTMIPPGNSPTNYQPSPKELQKFSDSKVYFAMGVPAEESNIIPKAKDLNEDMEIIHLANNIEQDFPNRYFEEDEEHSHEEDEEHSHEEGRDPHIWLSPKRVIAIVDIITDKLIELDSENEEFYTENSEKYKAELNQIDESIKQSLEGVKSQSFIIYHPSFGYFADDYGLNMVAIEESGKEASAKRITEVIDFAKENNIKFVFYQQEFSSSQAETIAEEIGGEAIKVDPLSENYIDNMKNISEKFSEVLN</sequence>
<proteinExistence type="inferred from homology"/>
<evidence type="ECO:0000256" key="2">
    <source>
        <dbReference type="ARBA" id="ARBA00022448"/>
    </source>
</evidence>
<feature type="region of interest" description="Disordered" evidence="4">
    <location>
        <begin position="126"/>
        <end position="146"/>
    </location>
</feature>
<dbReference type="PANTHER" id="PTHR42953:SF3">
    <property type="entry name" value="HIGH-AFFINITY ZINC UPTAKE SYSTEM PROTEIN ZNUA"/>
    <property type="match status" value="1"/>
</dbReference>
<dbReference type="RefSeq" id="WP_160196557.1">
    <property type="nucleotide sequence ID" value="NZ_QXXA01000005.1"/>
</dbReference>
<accession>A0A845QVF9</accession>
<dbReference type="EMBL" id="QXXA01000005">
    <property type="protein sequence ID" value="NBI06060.1"/>
    <property type="molecule type" value="Genomic_DNA"/>
</dbReference>
<feature type="compositionally biased region" description="Basic and acidic residues" evidence="4">
    <location>
        <begin position="129"/>
        <end position="146"/>
    </location>
</feature>
<keyword evidence="2" id="KW-0813">Transport</keyword>
<dbReference type="SUPFAM" id="SSF53807">
    <property type="entry name" value="Helical backbone' metal receptor"/>
    <property type="match status" value="1"/>
</dbReference>
<dbReference type="GO" id="GO:0046872">
    <property type="term" value="F:metal ion binding"/>
    <property type="evidence" value="ECO:0007669"/>
    <property type="project" value="InterPro"/>
</dbReference>
<dbReference type="Gene3D" id="3.40.50.1980">
    <property type="entry name" value="Nitrogenase molybdenum iron protein domain"/>
    <property type="match status" value="2"/>
</dbReference>
<feature type="chain" id="PRO_5039137952" evidence="5">
    <location>
        <begin position="20"/>
        <end position="303"/>
    </location>
</feature>
<keyword evidence="3 5" id="KW-0732">Signal</keyword>
<protein>
    <submittedName>
        <fullName evidence="6">ABC transporter substrate-binding protein</fullName>
    </submittedName>
</protein>
<evidence type="ECO:0000256" key="4">
    <source>
        <dbReference type="SAM" id="MobiDB-lite"/>
    </source>
</evidence>
<name>A0A845QVF9_9CLOT</name>
<dbReference type="Pfam" id="PF01297">
    <property type="entry name" value="ZnuA"/>
    <property type="match status" value="1"/>
</dbReference>
<evidence type="ECO:0000256" key="5">
    <source>
        <dbReference type="SAM" id="SignalP"/>
    </source>
</evidence>
<organism evidence="6 7">
    <name type="scientific">Senegalia massiliensis</name>
    <dbReference type="NCBI Taxonomy" id="1720316"/>
    <lineage>
        <taxon>Bacteria</taxon>
        <taxon>Bacillati</taxon>
        <taxon>Bacillota</taxon>
        <taxon>Clostridia</taxon>
        <taxon>Eubacteriales</taxon>
        <taxon>Clostridiaceae</taxon>
        <taxon>Senegalia</taxon>
    </lineage>
</organism>
<keyword evidence="7" id="KW-1185">Reference proteome</keyword>
<evidence type="ECO:0000313" key="6">
    <source>
        <dbReference type="EMBL" id="NBI06060.1"/>
    </source>
</evidence>
<dbReference type="PROSITE" id="PS51257">
    <property type="entry name" value="PROKAR_LIPOPROTEIN"/>
    <property type="match status" value="1"/>
</dbReference>
<dbReference type="InterPro" id="IPR006127">
    <property type="entry name" value="ZnuA-like"/>
</dbReference>
<feature type="signal peptide" evidence="5">
    <location>
        <begin position="1"/>
        <end position="19"/>
    </location>
</feature>
<comment type="similarity">
    <text evidence="1">Belongs to the bacterial solute-binding protein 9 family.</text>
</comment>